<evidence type="ECO:0000256" key="3">
    <source>
        <dbReference type="SAM" id="Phobius"/>
    </source>
</evidence>
<dbReference type="EMBL" id="MFYX01000073">
    <property type="protein sequence ID" value="OGK04418.1"/>
    <property type="molecule type" value="Genomic_DNA"/>
</dbReference>
<keyword evidence="3" id="KW-1133">Transmembrane helix</keyword>
<comment type="subcellular location">
    <subcellularLocation>
        <location evidence="1">Membrane</location>
    </subcellularLocation>
</comment>
<evidence type="ECO:0000313" key="6">
    <source>
        <dbReference type="Proteomes" id="UP000179243"/>
    </source>
</evidence>
<dbReference type="SUPFAM" id="SSF54184">
    <property type="entry name" value="Penicillin-binding protein 2x (pbp-2x), c-terminal domain"/>
    <property type="match status" value="2"/>
</dbReference>
<evidence type="ECO:0000259" key="4">
    <source>
        <dbReference type="PROSITE" id="PS51178"/>
    </source>
</evidence>
<dbReference type="SUPFAM" id="SSF56601">
    <property type="entry name" value="beta-lactamase/transpeptidase-like"/>
    <property type="match status" value="1"/>
</dbReference>
<feature type="domain" description="PASTA" evidence="4">
    <location>
        <begin position="598"/>
        <end position="656"/>
    </location>
</feature>
<dbReference type="AlphaFoldDB" id="A0A1F7FCQ5"/>
<keyword evidence="2 3" id="KW-0472">Membrane</keyword>
<dbReference type="InterPro" id="IPR001460">
    <property type="entry name" value="PCN-bd_Tpept"/>
</dbReference>
<dbReference type="InterPro" id="IPR005543">
    <property type="entry name" value="PASTA_dom"/>
</dbReference>
<dbReference type="PANTHER" id="PTHR30627:SF1">
    <property type="entry name" value="PEPTIDOGLYCAN D,D-TRANSPEPTIDASE FTSI"/>
    <property type="match status" value="1"/>
</dbReference>
<name>A0A1F7FCQ5_UNCRA</name>
<dbReference type="Pfam" id="PF03793">
    <property type="entry name" value="PASTA"/>
    <property type="match status" value="1"/>
</dbReference>
<dbReference type="GO" id="GO:0008658">
    <property type="term" value="F:penicillin binding"/>
    <property type="evidence" value="ECO:0007669"/>
    <property type="project" value="InterPro"/>
</dbReference>
<feature type="transmembrane region" description="Helical" evidence="3">
    <location>
        <begin position="16"/>
        <end position="34"/>
    </location>
</feature>
<dbReference type="PANTHER" id="PTHR30627">
    <property type="entry name" value="PEPTIDOGLYCAN D,D-TRANSPEPTIDASE"/>
    <property type="match status" value="1"/>
</dbReference>
<evidence type="ECO:0000256" key="1">
    <source>
        <dbReference type="ARBA" id="ARBA00004370"/>
    </source>
</evidence>
<keyword evidence="3" id="KW-0812">Transmembrane</keyword>
<proteinExistence type="predicted"/>
<dbReference type="GO" id="GO:0071555">
    <property type="term" value="P:cell wall organization"/>
    <property type="evidence" value="ECO:0007669"/>
    <property type="project" value="TreeGrafter"/>
</dbReference>
<dbReference type="PROSITE" id="PS51178">
    <property type="entry name" value="PASTA"/>
    <property type="match status" value="1"/>
</dbReference>
<dbReference type="InterPro" id="IPR050515">
    <property type="entry name" value="Beta-lactam/transpept"/>
</dbReference>
<dbReference type="SUPFAM" id="SSF56519">
    <property type="entry name" value="Penicillin binding protein dimerisation domain"/>
    <property type="match status" value="1"/>
</dbReference>
<accession>A0A1F7FCQ5</accession>
<dbReference type="Gene3D" id="3.30.10.20">
    <property type="match status" value="1"/>
</dbReference>
<dbReference type="InterPro" id="IPR036138">
    <property type="entry name" value="PBP_dimer_sf"/>
</dbReference>
<protein>
    <recommendedName>
        <fullName evidence="4">PASTA domain-containing protein</fullName>
    </recommendedName>
</protein>
<comment type="caution">
    <text evidence="5">The sequence shown here is derived from an EMBL/GenBank/DDBJ whole genome shotgun (WGS) entry which is preliminary data.</text>
</comment>
<organism evidence="5 6">
    <name type="scientific">Candidatus Raymondbacteria bacterium RIFOXYD12_FULL_49_13</name>
    <dbReference type="NCBI Taxonomy" id="1817890"/>
    <lineage>
        <taxon>Bacteria</taxon>
        <taxon>Raymondiibacteriota</taxon>
    </lineage>
</organism>
<dbReference type="Proteomes" id="UP000179243">
    <property type="component" value="Unassembled WGS sequence"/>
</dbReference>
<evidence type="ECO:0000313" key="5">
    <source>
        <dbReference type="EMBL" id="OGK04418.1"/>
    </source>
</evidence>
<dbReference type="GO" id="GO:0005886">
    <property type="term" value="C:plasma membrane"/>
    <property type="evidence" value="ECO:0007669"/>
    <property type="project" value="TreeGrafter"/>
</dbReference>
<dbReference type="Gene3D" id="3.40.710.10">
    <property type="entry name" value="DD-peptidase/beta-lactamase superfamily"/>
    <property type="match status" value="1"/>
</dbReference>
<dbReference type="SMART" id="SM00740">
    <property type="entry name" value="PASTA"/>
    <property type="match status" value="2"/>
</dbReference>
<gene>
    <name evidence="5" type="ORF">A2519_18615</name>
</gene>
<dbReference type="Gene3D" id="3.30.450.330">
    <property type="match status" value="1"/>
</dbReference>
<sequence length="656" mass="71007">MKRAHAAFAGLGRLRVLRILFLAGFCVVLSRFFYVQVIHFQHYAKLGENQSTRRMNLFPARGAIVDAIGVPLAINADVPYEAINDPEKPVKKKDRDAESQKRTERFYPRASLAGQVIGFVGRDGYGLAGIEFGFDRSLYGQVGWMLVRQDARQRKLFDLELPRKEPEDGYTLALTIDTRIQEIVEECLREGVESTGAKSGTAIVMHPRTGAILGMANYPFFDPNAWISENRSVWANSAVAKVYEPGSTFKLVTAAAAFEEGLVAEDDILHTGDGKLKIFDEYIHDTHKNGDITFRQAITVSSNIAFAKVASKVGAETLFRYIRDFGFGQKTGIDLPGEENGLAKPLSRWSGRTLVTIAMGHEISVTPIQLAAAYSAIANKGVLVAPHVVRFLKRKNEVVQEQGTNPIRRVVSEKTAERLTACFRNVVENKEGTGYEARLNGLAIAGKTGTAEKIDPATGLYQRNKIVASFVGFFPAEEPEVLCLVLLDEPVKVHSGGVAAAPIFRKITQRMLHSQELDYGVRFFAKTPVAAGAGATEKVRAPDFSGLCADSVLARAERARVCVRISGSGQTAASQSMTAGDEVFPGEIIRVSMGGAGLSKKVTVPNVVGLPLREAVGRLNLLGISIKISGRGAVVRQSPAAGAILERGSACSLTAG</sequence>
<dbReference type="Pfam" id="PF00905">
    <property type="entry name" value="Transpeptidase"/>
    <property type="match status" value="1"/>
</dbReference>
<dbReference type="Gene3D" id="3.90.1310.10">
    <property type="entry name" value="Penicillin-binding protein 2a (Domain 2)"/>
    <property type="match status" value="1"/>
</dbReference>
<dbReference type="InterPro" id="IPR012338">
    <property type="entry name" value="Beta-lactam/transpept-like"/>
</dbReference>
<dbReference type="CDD" id="cd06575">
    <property type="entry name" value="PASTA_Pbp2x-like_2"/>
    <property type="match status" value="1"/>
</dbReference>
<evidence type="ECO:0000256" key="2">
    <source>
        <dbReference type="ARBA" id="ARBA00023136"/>
    </source>
</evidence>
<reference evidence="5 6" key="1">
    <citation type="journal article" date="2016" name="Nat. Commun.">
        <title>Thousands of microbial genomes shed light on interconnected biogeochemical processes in an aquifer system.</title>
        <authorList>
            <person name="Anantharaman K."/>
            <person name="Brown C.T."/>
            <person name="Hug L.A."/>
            <person name="Sharon I."/>
            <person name="Castelle C.J."/>
            <person name="Probst A.J."/>
            <person name="Thomas B.C."/>
            <person name="Singh A."/>
            <person name="Wilkins M.J."/>
            <person name="Karaoz U."/>
            <person name="Brodie E.L."/>
            <person name="Williams K.H."/>
            <person name="Hubbard S.S."/>
            <person name="Banfield J.F."/>
        </authorList>
    </citation>
    <scope>NUCLEOTIDE SEQUENCE [LARGE SCALE GENOMIC DNA]</scope>
</reference>